<keyword evidence="2" id="KW-1185">Reference proteome</keyword>
<dbReference type="AlphaFoldDB" id="I0INU5"/>
<organism evidence="1 2">
    <name type="scientific">Leptospirillum ferrooxidans (strain C2-3)</name>
    <dbReference type="NCBI Taxonomy" id="1162668"/>
    <lineage>
        <taxon>Bacteria</taxon>
        <taxon>Pseudomonadati</taxon>
        <taxon>Nitrospirota</taxon>
        <taxon>Nitrospiria</taxon>
        <taxon>Nitrospirales</taxon>
        <taxon>Nitrospiraceae</taxon>
        <taxon>Leptospirillum</taxon>
    </lineage>
</organism>
<accession>I0INU5</accession>
<dbReference type="EMBL" id="AP012342">
    <property type="protein sequence ID" value="BAM06944.1"/>
    <property type="molecule type" value="Genomic_DNA"/>
</dbReference>
<dbReference type="HOGENOM" id="CLU_2012408_0_0_0"/>
<name>I0INU5_LEPFC</name>
<dbReference type="KEGG" id="lfc:LFE_1259"/>
<gene>
    <name evidence="1" type="ordered locus">LFE_1259</name>
</gene>
<dbReference type="Proteomes" id="UP000007382">
    <property type="component" value="Chromosome"/>
</dbReference>
<sequence length="123" mass="14114">MNGSIYNKGLGPATHIKTVLRVLDKNKDFEQAIYSGVIQVGEEWPKFTIGNMKNVVPIQIKFEDKYNYTDFSTIDTGAWEIFFEYKDIFGNDYHTKYTKAGKNFFAGSFKGSRPPLEREPAEL</sequence>
<proteinExistence type="predicted"/>
<dbReference type="PATRIC" id="fig|1162668.3.peg.1467"/>
<reference evidence="2" key="2">
    <citation type="submission" date="2012-03" db="EMBL/GenBank/DDBJ databases">
        <title>The complete genome sequence of the pioneer microbe on fresh volcanic deposit, Leptospirillum ferrooxidans strain C2-3.</title>
        <authorList>
            <person name="Fujimura R."/>
            <person name="Sato Y."/>
            <person name="Nishizawa T."/>
            <person name="Nanba K."/>
            <person name="Oshima K."/>
            <person name="Hattori M."/>
            <person name="Kamijo T."/>
            <person name="Ohta H."/>
        </authorList>
    </citation>
    <scope>NUCLEOTIDE SEQUENCE [LARGE SCALE GENOMIC DNA]</scope>
    <source>
        <strain evidence="2">C2-3</strain>
    </source>
</reference>
<evidence type="ECO:0000313" key="1">
    <source>
        <dbReference type="EMBL" id="BAM06944.1"/>
    </source>
</evidence>
<evidence type="ECO:0000313" key="2">
    <source>
        <dbReference type="Proteomes" id="UP000007382"/>
    </source>
</evidence>
<reference evidence="1 2" key="1">
    <citation type="journal article" date="2012" name="J. Bacteriol.">
        <title>Complete Genome Sequence of Leptospirillum ferrooxidans Strain C2-3, Isolated from a Fresh Volcanic Ash Deposit on the Island of Miyake, Japan.</title>
        <authorList>
            <person name="Fujimura R."/>
            <person name="Sato Y."/>
            <person name="Nishizawa T."/>
            <person name="Oshima K."/>
            <person name="Kim S.-W."/>
            <person name="Hattori M."/>
            <person name="Kamijo T."/>
            <person name="Ohta H."/>
        </authorList>
    </citation>
    <scope>NUCLEOTIDE SEQUENCE [LARGE SCALE GENOMIC DNA]</scope>
    <source>
        <strain evidence="1 2">C2-3</strain>
    </source>
</reference>
<dbReference type="eggNOG" id="ENOG502ZXTI">
    <property type="taxonomic scope" value="Bacteria"/>
</dbReference>
<protein>
    <submittedName>
        <fullName evidence="1">Uncharacterized protein</fullName>
    </submittedName>
</protein>